<evidence type="ECO:0000256" key="5">
    <source>
        <dbReference type="SAM" id="Phobius"/>
    </source>
</evidence>
<keyword evidence="1" id="KW-0677">Repeat</keyword>
<dbReference type="Pfam" id="PF12796">
    <property type="entry name" value="Ank_2"/>
    <property type="match status" value="4"/>
</dbReference>
<evidence type="ECO:0000313" key="8">
    <source>
        <dbReference type="Proteomes" id="UP001303160"/>
    </source>
</evidence>
<feature type="compositionally biased region" description="Acidic residues" evidence="4">
    <location>
        <begin position="185"/>
        <end position="209"/>
    </location>
</feature>
<organism evidence="7 8">
    <name type="scientific">Triangularia verruculosa</name>
    <dbReference type="NCBI Taxonomy" id="2587418"/>
    <lineage>
        <taxon>Eukaryota</taxon>
        <taxon>Fungi</taxon>
        <taxon>Dikarya</taxon>
        <taxon>Ascomycota</taxon>
        <taxon>Pezizomycotina</taxon>
        <taxon>Sordariomycetes</taxon>
        <taxon>Sordariomycetidae</taxon>
        <taxon>Sordariales</taxon>
        <taxon>Podosporaceae</taxon>
        <taxon>Triangularia</taxon>
    </lineage>
</organism>
<feature type="chain" id="PRO_5042968367" evidence="6">
    <location>
        <begin position="25"/>
        <end position="1532"/>
    </location>
</feature>
<feature type="repeat" description="ANK" evidence="3">
    <location>
        <begin position="1071"/>
        <end position="1103"/>
    </location>
</feature>
<keyword evidence="5" id="KW-1133">Transmembrane helix</keyword>
<feature type="compositionally biased region" description="Basic and acidic residues" evidence="4">
    <location>
        <begin position="163"/>
        <end position="184"/>
    </location>
</feature>
<proteinExistence type="predicted"/>
<feature type="region of interest" description="Disordered" evidence="4">
    <location>
        <begin position="1512"/>
        <end position="1532"/>
    </location>
</feature>
<evidence type="ECO:0000256" key="2">
    <source>
        <dbReference type="ARBA" id="ARBA00023043"/>
    </source>
</evidence>
<keyword evidence="5" id="KW-0472">Membrane</keyword>
<feature type="compositionally biased region" description="Basic and acidic residues" evidence="4">
    <location>
        <begin position="221"/>
        <end position="238"/>
    </location>
</feature>
<dbReference type="PANTHER" id="PTHR24126">
    <property type="entry name" value="ANKYRIN REPEAT, PH AND SEC7 DOMAIN CONTAINING PROTEIN SECG-RELATED"/>
    <property type="match status" value="1"/>
</dbReference>
<feature type="compositionally biased region" description="Basic and acidic residues" evidence="4">
    <location>
        <begin position="366"/>
        <end position="383"/>
    </location>
</feature>
<feature type="transmembrane region" description="Helical" evidence="5">
    <location>
        <begin position="62"/>
        <end position="87"/>
    </location>
</feature>
<feature type="repeat" description="ANK" evidence="3">
    <location>
        <begin position="1038"/>
        <end position="1070"/>
    </location>
</feature>
<sequence>MPGSWRPPLLLGTCFFAAAAAADAGDDFANNLLTDLAPILALFGEKVTMQFMSQSTGWADNIILAMAPLGIVTIIVAAIRVGGPFWLRSLIGRARENRAVPEAELMSSTSNEVCELWNGQEIVRVMGQGPIREFIILIPEGDTEDETMTESVTGTEDESDSESGSKNENESENEREFGDWREFVDYSEYEGESEFELGSDSESDAESDSESGAGSDSEIDSEGKTETDEGDHLLKVEAMELKDPRNKEYLKRYDPSIRERITGQFIHLEDPEVGNLQNTRPQDPIIIIRNTDMDMPNLALNVHNQVNRIGLYMVAVFGTVIQVGVLVWAGLATYYFRYPKDEEKNEPVADYAFHAQAIITTSSRRASGDKNVRGDGQNDKGGENHLGIAPNYVGVLMNHVGVSMTTEVVTVTATLVSIGGFIVQFSGLRGLHWSVSVAQLLAIMAMTSLRAWVRRNFNQNPQAVPLTPGFELDWLAMTLEKHSTAPWLMRTPNENRSQLDELSRPWTEAHDCWDWRVVAVQDPNSMEMRRFKPESRSRSHRVMKIRRDLGKLAGWAGPASGEAVSLARAIEFTMNTLFSRKPKPGKSELMWSLTVNGAPVYLRLSWKGGQWTAYADELDSVLSLWLYLSDEKERRKDINEDTTNLSDEWLRDKGTSQKPSLQILGTHTAGLYQDLKWWAPESVGRVIEIRDSEPQPPEGINTRQVDAHRIVGFALSAVDPPPVDLDIVQYERGTLKSSGDTDEEVALAIESFKPLKELYALHMFSTFMRAAAHMKKRPIKDRVDVIPVQGSTADNSAWRDIILRSTRVSKLAQGIQATGLGNQEEVFLAIIPALSTNNKLPRINSVIEWTREHAARYERLGQLEEVIGAYMWLFRTIRTNTQKHMTVKATALLMECLREVSDVVKTRKQQRLDTKRIVGLEKVATKASDYLKQKADTRILTAILRLFKWRGREWQHPIIQYEGDLTGQDRKALNFLDTHSEASDALWTASNFYYNRDGLSAKDTLDWTPLHYAAAKNMPVKLTELGLFQVNANARDTRGRTPLHYVCKFSDPPNVQSLLQQGADINIQDMDGRSPLHFATIHGHCTVVQSLIEAGANVNIVDSMGYIPLCWAVYKGYPAIMLLLWGNSNTLIRDFNGRTLLHLAVMADAEESARGEVVEALLGRQTSLNVQDRDTRTPLHLAILSGHETAVRQLLQAGASLGVENHRGWTPLHVAARAGYAHLVGFLIDRGPKIEATEDERQNPLHLAASKDGANDMKFWLGNKYIDNYEKTVEVLLTTGADVDAADFKEETALHMASSGGFVPIMKLLLDHHASIEKRDKRGMTPLMKAAREDKLAAVKCLIARGAEYEARDNDGRTLLHIAAVGGKEEVVRYLLDQEAHYKTSNTGEKAPIYHLPEVRSKMEALSDGGTSIDANTDRRTTRLVTAGAGSGRNAVIGLVASKDRRKQTPLHVAAEYGRESVARVLLERGAEIDAKDNLGRTPLALAAAAWHTESMVRFLLEQGASVIKHMEASREKGADVEEKDNGGKTTT</sequence>
<dbReference type="SMART" id="SM00248">
    <property type="entry name" value="ANK"/>
    <property type="match status" value="13"/>
</dbReference>
<evidence type="ECO:0000256" key="6">
    <source>
        <dbReference type="SAM" id="SignalP"/>
    </source>
</evidence>
<keyword evidence="2 3" id="KW-0040">ANK repeat</keyword>
<feature type="region of interest" description="Disordered" evidence="4">
    <location>
        <begin position="364"/>
        <end position="383"/>
    </location>
</feature>
<feature type="repeat" description="ANK" evidence="3">
    <location>
        <begin position="1479"/>
        <end position="1507"/>
    </location>
</feature>
<dbReference type="PANTHER" id="PTHR24126:SF14">
    <property type="entry name" value="ANK_REP_REGION DOMAIN-CONTAINING PROTEIN"/>
    <property type="match status" value="1"/>
</dbReference>
<feature type="repeat" description="ANK" evidence="3">
    <location>
        <begin position="1322"/>
        <end position="1354"/>
    </location>
</feature>
<dbReference type="PRINTS" id="PR01415">
    <property type="entry name" value="ANKYRIN"/>
</dbReference>
<dbReference type="PROSITE" id="PS50088">
    <property type="entry name" value="ANK_REPEAT"/>
    <property type="match status" value="10"/>
</dbReference>
<evidence type="ECO:0000313" key="7">
    <source>
        <dbReference type="EMBL" id="KAK4205323.1"/>
    </source>
</evidence>
<dbReference type="Gene3D" id="1.25.40.20">
    <property type="entry name" value="Ankyrin repeat-containing domain"/>
    <property type="match status" value="6"/>
</dbReference>
<name>A0AAN6XR00_9PEZI</name>
<feature type="signal peptide" evidence="6">
    <location>
        <begin position="1"/>
        <end position="24"/>
    </location>
</feature>
<dbReference type="InterPro" id="IPR002110">
    <property type="entry name" value="Ankyrin_rpt"/>
</dbReference>
<feature type="region of interest" description="Disordered" evidence="4">
    <location>
        <begin position="137"/>
        <end position="238"/>
    </location>
</feature>
<feature type="repeat" description="ANK" evidence="3">
    <location>
        <begin position="1207"/>
        <end position="1239"/>
    </location>
</feature>
<dbReference type="InterPro" id="IPR036770">
    <property type="entry name" value="Ankyrin_rpt-contain_sf"/>
</dbReference>
<evidence type="ECO:0000256" key="3">
    <source>
        <dbReference type="PROSITE-ProRule" id="PRU00023"/>
    </source>
</evidence>
<feature type="repeat" description="ANK" evidence="3">
    <location>
        <begin position="1174"/>
        <end position="1206"/>
    </location>
</feature>
<dbReference type="EMBL" id="MU863877">
    <property type="protein sequence ID" value="KAK4205323.1"/>
    <property type="molecule type" value="Genomic_DNA"/>
</dbReference>
<dbReference type="Pfam" id="PF00023">
    <property type="entry name" value="Ank"/>
    <property type="match status" value="2"/>
</dbReference>
<dbReference type="PROSITE" id="PS50297">
    <property type="entry name" value="ANK_REP_REGION"/>
    <property type="match status" value="10"/>
</dbReference>
<feature type="repeat" description="ANK" evidence="3">
    <location>
        <begin position="1136"/>
        <end position="1173"/>
    </location>
</feature>
<dbReference type="Proteomes" id="UP001303160">
    <property type="component" value="Unassembled WGS sequence"/>
</dbReference>
<feature type="transmembrane region" description="Helical" evidence="5">
    <location>
        <begin position="311"/>
        <end position="336"/>
    </location>
</feature>
<reference evidence="7" key="1">
    <citation type="journal article" date="2023" name="Mol. Phylogenet. Evol.">
        <title>Genome-scale phylogeny and comparative genomics of the fungal order Sordariales.</title>
        <authorList>
            <person name="Hensen N."/>
            <person name="Bonometti L."/>
            <person name="Westerberg I."/>
            <person name="Brannstrom I.O."/>
            <person name="Guillou S."/>
            <person name="Cros-Aarteil S."/>
            <person name="Calhoun S."/>
            <person name="Haridas S."/>
            <person name="Kuo A."/>
            <person name="Mondo S."/>
            <person name="Pangilinan J."/>
            <person name="Riley R."/>
            <person name="LaButti K."/>
            <person name="Andreopoulos B."/>
            <person name="Lipzen A."/>
            <person name="Chen C."/>
            <person name="Yan M."/>
            <person name="Daum C."/>
            <person name="Ng V."/>
            <person name="Clum A."/>
            <person name="Steindorff A."/>
            <person name="Ohm R.A."/>
            <person name="Martin F."/>
            <person name="Silar P."/>
            <person name="Natvig D.O."/>
            <person name="Lalanne C."/>
            <person name="Gautier V."/>
            <person name="Ament-Velasquez S.L."/>
            <person name="Kruys A."/>
            <person name="Hutchinson M.I."/>
            <person name="Powell A.J."/>
            <person name="Barry K."/>
            <person name="Miller A.N."/>
            <person name="Grigoriev I.V."/>
            <person name="Debuchy R."/>
            <person name="Gladieux P."/>
            <person name="Hiltunen Thoren M."/>
            <person name="Johannesson H."/>
        </authorList>
    </citation>
    <scope>NUCLEOTIDE SEQUENCE</scope>
    <source>
        <strain evidence="7">CBS 315.58</strain>
    </source>
</reference>
<feature type="transmembrane region" description="Helical" evidence="5">
    <location>
        <begin position="400"/>
        <end position="423"/>
    </location>
</feature>
<keyword evidence="6" id="KW-0732">Signal</keyword>
<comment type="caution">
    <text evidence="7">The sequence shown here is derived from an EMBL/GenBank/DDBJ whole genome shotgun (WGS) entry which is preliminary data.</text>
</comment>
<protein>
    <submittedName>
        <fullName evidence="7">Ankyrin repeat-containing domain protein</fullName>
    </submittedName>
</protein>
<feature type="transmembrane region" description="Helical" evidence="5">
    <location>
        <begin position="430"/>
        <end position="453"/>
    </location>
</feature>
<evidence type="ECO:0000256" key="1">
    <source>
        <dbReference type="ARBA" id="ARBA00022737"/>
    </source>
</evidence>
<dbReference type="SUPFAM" id="SSF48403">
    <property type="entry name" value="Ankyrin repeat"/>
    <property type="match status" value="2"/>
</dbReference>
<feature type="repeat" description="ANK" evidence="3">
    <location>
        <begin position="1355"/>
        <end position="1387"/>
    </location>
</feature>
<keyword evidence="5" id="KW-0812">Transmembrane</keyword>
<accession>A0AAN6XR00</accession>
<gene>
    <name evidence="7" type="ORF">QBC40DRAFT_323378</name>
</gene>
<reference evidence="7" key="2">
    <citation type="submission" date="2023-05" db="EMBL/GenBank/DDBJ databases">
        <authorList>
            <consortium name="Lawrence Berkeley National Laboratory"/>
            <person name="Steindorff A."/>
            <person name="Hensen N."/>
            <person name="Bonometti L."/>
            <person name="Westerberg I."/>
            <person name="Brannstrom I.O."/>
            <person name="Guillou S."/>
            <person name="Cros-Aarteil S."/>
            <person name="Calhoun S."/>
            <person name="Haridas S."/>
            <person name="Kuo A."/>
            <person name="Mondo S."/>
            <person name="Pangilinan J."/>
            <person name="Riley R."/>
            <person name="Labutti K."/>
            <person name="Andreopoulos B."/>
            <person name="Lipzen A."/>
            <person name="Chen C."/>
            <person name="Yanf M."/>
            <person name="Daum C."/>
            <person name="Ng V."/>
            <person name="Clum A."/>
            <person name="Ohm R."/>
            <person name="Martin F."/>
            <person name="Silar P."/>
            <person name="Natvig D."/>
            <person name="Lalanne C."/>
            <person name="Gautier V."/>
            <person name="Ament-Velasquez S.L."/>
            <person name="Kruys A."/>
            <person name="Hutchinson M.I."/>
            <person name="Powell A.J."/>
            <person name="Barry K."/>
            <person name="Miller A.N."/>
            <person name="Grigoriev I.V."/>
            <person name="Debuchy R."/>
            <person name="Gladieux P."/>
            <person name="Thoren M.H."/>
            <person name="Johannesson H."/>
        </authorList>
    </citation>
    <scope>NUCLEOTIDE SEQUENCE</scope>
    <source>
        <strain evidence="7">CBS 315.58</strain>
    </source>
</reference>
<feature type="repeat" description="ANK" evidence="3">
    <location>
        <begin position="1446"/>
        <end position="1478"/>
    </location>
</feature>
<evidence type="ECO:0000256" key="4">
    <source>
        <dbReference type="SAM" id="MobiDB-lite"/>
    </source>
</evidence>
<keyword evidence="8" id="KW-1185">Reference proteome</keyword>
<feature type="repeat" description="ANK" evidence="3">
    <location>
        <begin position="1289"/>
        <end position="1321"/>
    </location>
</feature>